<dbReference type="NCBIfam" id="TIGR01307">
    <property type="entry name" value="pgm_bpd_ind"/>
    <property type="match status" value="1"/>
</dbReference>
<keyword evidence="8 9" id="KW-0413">Isomerase</keyword>
<feature type="binding site" evidence="9 12">
    <location>
        <begin position="150"/>
        <end position="151"/>
    </location>
    <ligand>
        <name>substrate</name>
    </ligand>
</feature>
<dbReference type="EC" id="5.4.2.12" evidence="9 10"/>
<feature type="binding site" evidence="9 13">
    <location>
        <position position="439"/>
    </location>
    <ligand>
        <name>Mn(2+)</name>
        <dbReference type="ChEBI" id="CHEBI:29035"/>
        <label>2</label>
    </ligand>
</feature>
<comment type="subunit">
    <text evidence="9">Monomer.</text>
</comment>
<evidence type="ECO:0000256" key="11">
    <source>
        <dbReference type="PIRSR" id="PIRSR001492-1"/>
    </source>
</evidence>
<feature type="binding site" evidence="9 12">
    <location>
        <begin position="256"/>
        <end position="259"/>
    </location>
    <ligand>
        <name>substrate</name>
    </ligand>
</feature>
<dbReference type="InterPro" id="IPR017850">
    <property type="entry name" value="Alkaline_phosphatase_core_sf"/>
</dbReference>
<feature type="binding site" evidence="9 13">
    <location>
        <position position="10"/>
    </location>
    <ligand>
        <name>Mn(2+)</name>
        <dbReference type="ChEBI" id="CHEBI:29035"/>
        <label>2</label>
    </ligand>
</feature>
<dbReference type="HAMAP" id="MF_01038">
    <property type="entry name" value="GpmI"/>
    <property type="match status" value="1"/>
</dbReference>
<feature type="binding site" evidence="9 13">
    <location>
        <position position="402"/>
    </location>
    <ligand>
        <name>Mn(2+)</name>
        <dbReference type="ChEBI" id="CHEBI:29035"/>
        <label>1</label>
    </ligand>
</feature>
<dbReference type="InterPro" id="IPR036646">
    <property type="entry name" value="PGAM_B_sf"/>
</dbReference>
<feature type="binding site" evidence="9 13">
    <location>
        <position position="398"/>
    </location>
    <ligand>
        <name>Mn(2+)</name>
        <dbReference type="ChEBI" id="CHEBI:29035"/>
        <label>1</label>
    </ligand>
</feature>
<gene>
    <name evidence="9" type="primary">gpmI</name>
    <name evidence="17" type="ORF">SAMN02910291_01187</name>
</gene>
<dbReference type="Proteomes" id="UP000182680">
    <property type="component" value="Unassembled WGS sequence"/>
</dbReference>
<dbReference type="GO" id="GO:0004619">
    <property type="term" value="F:phosphoglycerate mutase activity"/>
    <property type="evidence" value="ECO:0007669"/>
    <property type="project" value="UniProtKB-UniRule"/>
</dbReference>
<comment type="catalytic activity">
    <reaction evidence="1 9">
        <text>(2R)-2-phosphoglycerate = (2R)-3-phosphoglycerate</text>
        <dbReference type="Rhea" id="RHEA:15901"/>
        <dbReference type="ChEBI" id="CHEBI:58272"/>
        <dbReference type="ChEBI" id="CHEBI:58289"/>
        <dbReference type="EC" id="5.4.2.12"/>
    </reaction>
</comment>
<keyword evidence="7 9" id="KW-0464">Manganese</keyword>
<name>A0AA94L1Y7_DESDE</name>
<accession>A0AA94L1Y7</accession>
<comment type="caution">
    <text evidence="17">The sequence shown here is derived from an EMBL/GenBank/DDBJ whole genome shotgun (WGS) entry which is preliminary data.</text>
</comment>
<feature type="binding site" evidence="9 12">
    <location>
        <position position="330"/>
    </location>
    <ligand>
        <name>substrate</name>
    </ligand>
</feature>
<dbReference type="EMBL" id="FPIW01000016">
    <property type="protein sequence ID" value="SFW40957.1"/>
    <property type="molecule type" value="Genomic_DNA"/>
</dbReference>
<feature type="domain" description="Metalloenzyme" evidence="15">
    <location>
        <begin position="3"/>
        <end position="494"/>
    </location>
</feature>
<dbReference type="PIRSF" id="PIRSF001492">
    <property type="entry name" value="IPGAM"/>
    <property type="match status" value="1"/>
</dbReference>
<feature type="region of interest" description="Disordered" evidence="14">
    <location>
        <begin position="501"/>
        <end position="521"/>
    </location>
</feature>
<feature type="binding site" evidence="9 13">
    <location>
        <position position="60"/>
    </location>
    <ligand>
        <name>Mn(2+)</name>
        <dbReference type="ChEBI" id="CHEBI:29035"/>
        <label>2</label>
    </ligand>
</feature>
<comment type="similarity">
    <text evidence="4 9">Belongs to the BPG-independent phosphoglycerate mutase family.</text>
</comment>
<comment type="function">
    <text evidence="2 9">Catalyzes the interconversion of 2-phosphoglycerate and 3-phosphoglycerate.</text>
</comment>
<dbReference type="Gene3D" id="3.40.1450.10">
    <property type="entry name" value="BPG-independent phosphoglycerate mutase, domain B"/>
    <property type="match status" value="1"/>
</dbReference>
<reference evidence="18" key="1">
    <citation type="submission" date="2016-11" db="EMBL/GenBank/DDBJ databases">
        <authorList>
            <person name="Jaros S."/>
            <person name="Januszkiewicz K."/>
            <person name="Wedrychowicz H."/>
        </authorList>
    </citation>
    <scope>NUCLEOTIDE SEQUENCE [LARGE SCALE GENOMIC DNA]</scope>
    <source>
        <strain evidence="18">DSM 7057</strain>
    </source>
</reference>
<evidence type="ECO:0000256" key="9">
    <source>
        <dbReference type="HAMAP-Rule" id="MF_01038"/>
    </source>
</evidence>
<evidence type="ECO:0000256" key="6">
    <source>
        <dbReference type="ARBA" id="ARBA00023152"/>
    </source>
</evidence>
<dbReference type="PANTHER" id="PTHR31637">
    <property type="entry name" value="2,3-BISPHOSPHOGLYCERATE-INDEPENDENT PHOSPHOGLYCERATE MUTASE"/>
    <property type="match status" value="1"/>
</dbReference>
<proteinExistence type="inferred from homology"/>
<dbReference type="SUPFAM" id="SSF64158">
    <property type="entry name" value="2,3-Bisphosphoglycerate-independent phosphoglycerate mutase, substrate-binding domain"/>
    <property type="match status" value="1"/>
</dbReference>
<feature type="compositionally biased region" description="Basic and acidic residues" evidence="14">
    <location>
        <begin position="506"/>
        <end position="521"/>
    </location>
</feature>
<keyword evidence="5 9" id="KW-0479">Metal-binding</keyword>
<evidence type="ECO:0000256" key="3">
    <source>
        <dbReference type="ARBA" id="ARBA00004798"/>
    </source>
</evidence>
<dbReference type="PANTHER" id="PTHR31637:SF0">
    <property type="entry name" value="2,3-BISPHOSPHOGLYCERATE-INDEPENDENT PHOSPHOGLYCERATE MUTASE"/>
    <property type="match status" value="1"/>
</dbReference>
<dbReference type="GO" id="GO:0005829">
    <property type="term" value="C:cytosol"/>
    <property type="evidence" value="ECO:0007669"/>
    <property type="project" value="TreeGrafter"/>
</dbReference>
<evidence type="ECO:0000259" key="15">
    <source>
        <dbReference type="Pfam" id="PF01676"/>
    </source>
</evidence>
<evidence type="ECO:0000256" key="10">
    <source>
        <dbReference type="NCBIfam" id="TIGR01307"/>
    </source>
</evidence>
<evidence type="ECO:0000256" key="2">
    <source>
        <dbReference type="ARBA" id="ARBA00002315"/>
    </source>
</evidence>
<evidence type="ECO:0000259" key="16">
    <source>
        <dbReference type="Pfam" id="PF06415"/>
    </source>
</evidence>
<dbReference type="FunFam" id="3.40.1450.10:FF:000002">
    <property type="entry name" value="2,3-bisphosphoglycerate-independent phosphoglycerate mutase"/>
    <property type="match status" value="1"/>
</dbReference>
<evidence type="ECO:0000256" key="1">
    <source>
        <dbReference type="ARBA" id="ARBA00000370"/>
    </source>
</evidence>
<dbReference type="GO" id="GO:0030145">
    <property type="term" value="F:manganese ion binding"/>
    <property type="evidence" value="ECO:0007669"/>
    <property type="project" value="UniProtKB-UniRule"/>
</dbReference>
<evidence type="ECO:0000256" key="4">
    <source>
        <dbReference type="ARBA" id="ARBA00008819"/>
    </source>
</evidence>
<evidence type="ECO:0000256" key="8">
    <source>
        <dbReference type="ARBA" id="ARBA00023235"/>
    </source>
</evidence>
<evidence type="ECO:0000256" key="14">
    <source>
        <dbReference type="SAM" id="MobiDB-lite"/>
    </source>
</evidence>
<evidence type="ECO:0000256" key="5">
    <source>
        <dbReference type="ARBA" id="ARBA00022723"/>
    </source>
</evidence>
<dbReference type="Pfam" id="PF01676">
    <property type="entry name" value="Metalloenzyme"/>
    <property type="match status" value="1"/>
</dbReference>
<organism evidence="17 18">
    <name type="scientific">Desulfovibrio desulfuricans</name>
    <dbReference type="NCBI Taxonomy" id="876"/>
    <lineage>
        <taxon>Bacteria</taxon>
        <taxon>Pseudomonadati</taxon>
        <taxon>Thermodesulfobacteriota</taxon>
        <taxon>Desulfovibrionia</taxon>
        <taxon>Desulfovibrionales</taxon>
        <taxon>Desulfovibrionaceae</taxon>
        <taxon>Desulfovibrio</taxon>
    </lineage>
</organism>
<feature type="binding site" evidence="9 13">
    <location>
        <position position="457"/>
    </location>
    <ligand>
        <name>Mn(2+)</name>
        <dbReference type="ChEBI" id="CHEBI:29035"/>
        <label>1</label>
    </ligand>
</feature>
<feature type="binding site" evidence="9 12">
    <location>
        <position position="188"/>
    </location>
    <ligand>
        <name>substrate</name>
    </ligand>
</feature>
<protein>
    <recommendedName>
        <fullName evidence="9 10">2,3-bisphosphoglycerate-independent phosphoglycerate mutase</fullName>
        <shortName evidence="9">BPG-independent PGAM</shortName>
        <shortName evidence="9">Phosphoglyceromutase</shortName>
        <shortName evidence="9">iPGM</shortName>
        <ecNumber evidence="9 10">5.4.2.12</ecNumber>
    </recommendedName>
</protein>
<dbReference type="AlphaFoldDB" id="A0AA94L1Y7"/>
<dbReference type="Gene3D" id="3.40.720.10">
    <property type="entry name" value="Alkaline Phosphatase, subunit A"/>
    <property type="match status" value="1"/>
</dbReference>
<evidence type="ECO:0000313" key="18">
    <source>
        <dbReference type="Proteomes" id="UP000182680"/>
    </source>
</evidence>
<dbReference type="InterPro" id="IPR011258">
    <property type="entry name" value="BPG-indep_PGM_N"/>
</dbReference>
<dbReference type="GO" id="GO:0006007">
    <property type="term" value="P:glucose catabolic process"/>
    <property type="evidence" value="ECO:0007669"/>
    <property type="project" value="InterPro"/>
</dbReference>
<dbReference type="Pfam" id="PF06415">
    <property type="entry name" value="iPGM_N"/>
    <property type="match status" value="1"/>
</dbReference>
<keyword evidence="6 9" id="KW-0324">Glycolysis</keyword>
<evidence type="ECO:0000256" key="12">
    <source>
        <dbReference type="PIRSR" id="PIRSR001492-2"/>
    </source>
</evidence>
<feature type="binding site" evidence="9 12">
    <location>
        <position position="182"/>
    </location>
    <ligand>
        <name>substrate</name>
    </ligand>
</feature>
<feature type="active site" description="Phosphoserine intermediate" evidence="9 11">
    <location>
        <position position="60"/>
    </location>
</feature>
<evidence type="ECO:0000256" key="13">
    <source>
        <dbReference type="PIRSR" id="PIRSR001492-3"/>
    </source>
</evidence>
<dbReference type="SUPFAM" id="SSF53649">
    <property type="entry name" value="Alkaline phosphatase-like"/>
    <property type="match status" value="1"/>
</dbReference>
<feature type="binding site" evidence="9 13">
    <location>
        <position position="440"/>
    </location>
    <ligand>
        <name>Mn(2+)</name>
        <dbReference type="ChEBI" id="CHEBI:29035"/>
        <label>2</label>
    </ligand>
</feature>
<dbReference type="GO" id="GO:0006096">
    <property type="term" value="P:glycolytic process"/>
    <property type="evidence" value="ECO:0007669"/>
    <property type="project" value="UniProtKB-UniRule"/>
</dbReference>
<dbReference type="RefSeq" id="WP_072311674.1">
    <property type="nucleotide sequence ID" value="NZ_FPIW01000016.1"/>
</dbReference>
<dbReference type="InterPro" id="IPR006124">
    <property type="entry name" value="Metalloenzyme"/>
</dbReference>
<dbReference type="CDD" id="cd16010">
    <property type="entry name" value="iPGM"/>
    <property type="match status" value="1"/>
</dbReference>
<evidence type="ECO:0000313" key="17">
    <source>
        <dbReference type="EMBL" id="SFW40957.1"/>
    </source>
</evidence>
<sequence>MTPTLLLILDGWGIAPPGPGNAPSVARTPNLDALAARCPQSRLVASGREVGLPVGYMGNSEVGHLNIGAGRVVYQDMTRIDVAVEDGSFATNPVLGEVLSAVRRSGGRVHFVGLLSDGGVHSHIRHLEALCAMAAEQDIPVRIHALTDGRDCPPHSGADFVRALASSIRNQPQARIASLVGRFYAMDRDKRWERVKEAWDVIVHGKAPLAFDPVAAVEASYAEGITDEFLKPVRFDTGDVAPGLADGDAVFFFNFRADRMRELTAAFITPGFEGFDRGKMPVLSALASMTSYEASFNLPVAFPKEAVDQGLGQVVSRQGMRQLRLAETEKYAHVTYFFNGGVEEPFTGEDRILVPSPRDVATYDLKPAMSAPLVTDEFIKAWNSGQYDLVVCNLANGDMVGHTGVLEAAVAACEVVDRCVGRMVEAVEARGGRMLIIADHGNCEVMLTPEGQPQTAHTTNPVPCILLEPGGKVKALADGRLADVAPTLLALWGLAPSPLMTGQNLAREDGTKPDRKENARG</sequence>
<feature type="domain" description="BPG-independent PGAM N-terminal" evidence="16">
    <location>
        <begin position="80"/>
        <end position="293"/>
    </location>
</feature>
<dbReference type="InterPro" id="IPR005995">
    <property type="entry name" value="Pgm_bpd_ind"/>
</dbReference>
<comment type="cofactor">
    <cofactor evidence="9">
        <name>Mn(2+)</name>
        <dbReference type="ChEBI" id="CHEBI:29035"/>
    </cofactor>
    <text evidence="9">Binds 2 manganese ions per subunit.</text>
</comment>
<comment type="pathway">
    <text evidence="3 9">Carbohydrate degradation; glycolysis; pyruvate from D-glyceraldehyde 3-phosphate: step 3/5.</text>
</comment>
<feature type="binding site" evidence="9 12">
    <location>
        <position position="121"/>
    </location>
    <ligand>
        <name>substrate</name>
    </ligand>
</feature>
<evidence type="ECO:0000256" key="7">
    <source>
        <dbReference type="ARBA" id="ARBA00023211"/>
    </source>
</evidence>